<dbReference type="EC" id="3.1.1.88" evidence="2"/>
<dbReference type="STRING" id="2074.BG845_01506"/>
<dbReference type="InterPro" id="IPR052897">
    <property type="entry name" value="Sec-Metab_Biosynth_Hydrolase"/>
</dbReference>
<keyword evidence="2" id="KW-0378">Hydrolase</keyword>
<sequence>MSAAARRTPASAGGTIVLLVHGAWHSSLHWALLQRELTERGIASLALDLPGHGPGSPIPSGYLRPGQPGLGEERSALAAITVADGADVVVGALSAARRNHSRTVVVAHSAGGGAVSLAAEQAPDLLDRIVYLSAFIPAGRPRFTDFITDPVNAGAVRIPTVGDAADLGAHRINPLSPDPAVTEPLRLAFLDEQAPGATEGWRLLLHPDEPFATLSAPVTVTARRWGRVPRSYIRLEDDRALPAATQQLMIDEADRVAPERPCEVHSLAGGHSPFITRPAQLAELITRIAR</sequence>
<dbReference type="GO" id="GO:0102209">
    <property type="term" value="F:trans-permethrin hydrolase activity"/>
    <property type="evidence" value="ECO:0007669"/>
    <property type="project" value="UniProtKB-EC"/>
</dbReference>
<proteinExistence type="predicted"/>
<dbReference type="InterPro" id="IPR000073">
    <property type="entry name" value="AB_hydrolase_1"/>
</dbReference>
<reference evidence="2 3" key="1">
    <citation type="submission" date="2016-09" db="EMBL/GenBank/DDBJ databases">
        <title>Pseudonocardia autotrophica DSM535, a candidate organism with high potential of specific P450 cytochromes.</title>
        <authorList>
            <person name="Grumaz C."/>
            <person name="Vainshtein Y."/>
            <person name="Kirstahler P."/>
            <person name="Sohn K."/>
        </authorList>
    </citation>
    <scope>NUCLEOTIDE SEQUENCE [LARGE SCALE GENOMIC DNA]</scope>
    <source>
        <strain evidence="2 3">DSM 535</strain>
    </source>
</reference>
<dbReference type="RefSeq" id="WP_085911821.1">
    <property type="nucleotide sequence ID" value="NZ_AP018920.1"/>
</dbReference>
<evidence type="ECO:0000313" key="2">
    <source>
        <dbReference type="EMBL" id="OSY42011.1"/>
    </source>
</evidence>
<gene>
    <name evidence="2" type="primary">pytH_1</name>
    <name evidence="2" type="ORF">BG845_01506</name>
</gene>
<dbReference type="OrthoDB" id="3827413at2"/>
<dbReference type="PANTHER" id="PTHR37017:SF11">
    <property type="entry name" value="ESTERASE_LIPASE_THIOESTERASE DOMAIN-CONTAINING PROTEIN"/>
    <property type="match status" value="1"/>
</dbReference>
<protein>
    <submittedName>
        <fullName evidence="2">Pyrethroid hydrolase</fullName>
        <ecNumber evidence="2">3.1.1.88</ecNumber>
    </submittedName>
</protein>
<dbReference type="AlphaFoldDB" id="A0A1Y2N4A9"/>
<dbReference type="InterPro" id="IPR029058">
    <property type="entry name" value="AB_hydrolase_fold"/>
</dbReference>
<evidence type="ECO:0000313" key="3">
    <source>
        <dbReference type="Proteomes" id="UP000194360"/>
    </source>
</evidence>
<evidence type="ECO:0000259" key="1">
    <source>
        <dbReference type="Pfam" id="PF12697"/>
    </source>
</evidence>
<accession>A0A1Y2N4A9</accession>
<dbReference type="EMBL" id="MIGB01000006">
    <property type="protein sequence ID" value="OSY42011.1"/>
    <property type="molecule type" value="Genomic_DNA"/>
</dbReference>
<name>A0A1Y2N4A9_PSEAH</name>
<dbReference type="SUPFAM" id="SSF53474">
    <property type="entry name" value="alpha/beta-Hydrolases"/>
    <property type="match status" value="1"/>
</dbReference>
<dbReference type="Pfam" id="PF12697">
    <property type="entry name" value="Abhydrolase_6"/>
    <property type="match status" value="1"/>
</dbReference>
<dbReference type="Proteomes" id="UP000194360">
    <property type="component" value="Unassembled WGS sequence"/>
</dbReference>
<keyword evidence="3" id="KW-1185">Reference proteome</keyword>
<comment type="caution">
    <text evidence="2">The sequence shown here is derived from an EMBL/GenBank/DDBJ whole genome shotgun (WGS) entry which is preliminary data.</text>
</comment>
<dbReference type="PANTHER" id="PTHR37017">
    <property type="entry name" value="AB HYDROLASE-1 DOMAIN-CONTAINING PROTEIN-RELATED"/>
    <property type="match status" value="1"/>
</dbReference>
<organism evidence="2 3">
    <name type="scientific">Pseudonocardia autotrophica</name>
    <name type="common">Amycolata autotrophica</name>
    <name type="synonym">Nocardia autotrophica</name>
    <dbReference type="NCBI Taxonomy" id="2074"/>
    <lineage>
        <taxon>Bacteria</taxon>
        <taxon>Bacillati</taxon>
        <taxon>Actinomycetota</taxon>
        <taxon>Actinomycetes</taxon>
        <taxon>Pseudonocardiales</taxon>
        <taxon>Pseudonocardiaceae</taxon>
        <taxon>Pseudonocardia</taxon>
    </lineage>
</organism>
<dbReference type="Gene3D" id="3.40.50.1820">
    <property type="entry name" value="alpha/beta hydrolase"/>
    <property type="match status" value="1"/>
</dbReference>
<feature type="domain" description="AB hydrolase-1" evidence="1">
    <location>
        <begin position="17"/>
        <end position="283"/>
    </location>
</feature>